<sequence>VFATQNDEWVLASWKLDINSPTEARPHILEGQPKHAISIVPTQVAE</sequence>
<gene>
    <name evidence="1" type="ORF">METZ01_LOCUS212454</name>
</gene>
<feature type="non-terminal residue" evidence="1">
    <location>
        <position position="1"/>
    </location>
</feature>
<name>A0A382F9I1_9ZZZZ</name>
<proteinExistence type="predicted"/>
<protein>
    <submittedName>
        <fullName evidence="1">Uncharacterized protein</fullName>
    </submittedName>
</protein>
<dbReference type="EMBL" id="UINC01048718">
    <property type="protein sequence ID" value="SVB59600.1"/>
    <property type="molecule type" value="Genomic_DNA"/>
</dbReference>
<evidence type="ECO:0000313" key="1">
    <source>
        <dbReference type="EMBL" id="SVB59600.1"/>
    </source>
</evidence>
<reference evidence="1" key="1">
    <citation type="submission" date="2018-05" db="EMBL/GenBank/DDBJ databases">
        <authorList>
            <person name="Lanie J.A."/>
            <person name="Ng W.-L."/>
            <person name="Kazmierczak K.M."/>
            <person name="Andrzejewski T.M."/>
            <person name="Davidsen T.M."/>
            <person name="Wayne K.J."/>
            <person name="Tettelin H."/>
            <person name="Glass J.I."/>
            <person name="Rusch D."/>
            <person name="Podicherti R."/>
            <person name="Tsui H.-C.T."/>
            <person name="Winkler M.E."/>
        </authorList>
    </citation>
    <scope>NUCLEOTIDE SEQUENCE</scope>
</reference>
<dbReference type="AlphaFoldDB" id="A0A382F9I1"/>
<accession>A0A382F9I1</accession>
<organism evidence="1">
    <name type="scientific">marine metagenome</name>
    <dbReference type="NCBI Taxonomy" id="408172"/>
    <lineage>
        <taxon>unclassified sequences</taxon>
        <taxon>metagenomes</taxon>
        <taxon>ecological metagenomes</taxon>
    </lineage>
</organism>